<dbReference type="HOGENOM" id="CLU_1784432_0_0_9"/>
<name>A0A0F4LMN4_9LACO</name>
<comment type="caution">
    <text evidence="1">The sequence shown here is derived from an EMBL/GenBank/DDBJ whole genome shotgun (WGS) entry which is preliminary data.</text>
</comment>
<evidence type="ECO:0000313" key="2">
    <source>
        <dbReference type="Proteomes" id="UP000033558"/>
    </source>
</evidence>
<reference evidence="1 2" key="1">
    <citation type="submission" date="2015-01" db="EMBL/GenBank/DDBJ databases">
        <title>Comparative genomics of the lactic acid bacteria isolated from the honey bee gut.</title>
        <authorList>
            <person name="Ellegaard K.M."/>
            <person name="Tamarit D."/>
            <person name="Javelind E."/>
            <person name="Olofsson T."/>
            <person name="Andersson S.G."/>
            <person name="Vasquez A."/>
        </authorList>
    </citation>
    <scope>NUCLEOTIDE SEQUENCE [LARGE SCALE GENOMIC DNA]</scope>
    <source>
        <strain evidence="1 2">Bin4</strain>
        <plasmid evidence="1">pBin4p1</plasmid>
    </source>
</reference>
<dbReference type="Proteomes" id="UP000033558">
    <property type="component" value="Unassembled WGS sequence"/>
</dbReference>
<keyword evidence="1" id="KW-0614">Plasmid</keyword>
<dbReference type="PATRIC" id="fig|1218492.5.peg.97"/>
<protein>
    <submittedName>
        <fullName evidence="1">Uncharacterized protein</fullName>
    </submittedName>
</protein>
<dbReference type="RefSeq" id="WP_046318146.1">
    <property type="nucleotide sequence ID" value="NZ_JBHSZT010000002.1"/>
</dbReference>
<keyword evidence="2" id="KW-1185">Reference proteome</keyword>
<dbReference type="EMBL" id="JXJQ01000022">
    <property type="protein sequence ID" value="KJY59524.1"/>
    <property type="molecule type" value="Genomic_DNA"/>
</dbReference>
<evidence type="ECO:0000313" key="1">
    <source>
        <dbReference type="EMBL" id="KJY59524.1"/>
    </source>
</evidence>
<sequence>MENLTINKLLNMFPQEISYYYELIEGRLSVSDLVKCKHKEFVSVTFISQNIKNNTNAFLYGFPICSERSLKPGELNIFLNDIKLANIKILLCLPTEINYVNVINNTLNQSNKWHRLLVYYEKQRLLIMSNYSANDQLELTDYVEG</sequence>
<proteinExistence type="predicted"/>
<organism evidence="1 2">
    <name type="scientific">Bombilactobacillus mellifer</name>
    <dbReference type="NCBI Taxonomy" id="1218492"/>
    <lineage>
        <taxon>Bacteria</taxon>
        <taxon>Bacillati</taxon>
        <taxon>Bacillota</taxon>
        <taxon>Bacilli</taxon>
        <taxon>Lactobacillales</taxon>
        <taxon>Lactobacillaceae</taxon>
        <taxon>Bombilactobacillus</taxon>
    </lineage>
</organism>
<gene>
    <name evidence="1" type="ORF">JG30_13010</name>
</gene>
<geneLocation type="plasmid" evidence="1">
    <name>pBin4p1</name>
</geneLocation>
<accession>A0A0F4LMN4</accession>
<dbReference type="AlphaFoldDB" id="A0A0F4LMN4"/>